<name>A0A3D8QNK1_9HELO</name>
<dbReference type="AlphaFoldDB" id="A0A3D8QNK1"/>
<accession>A0A3D8QNK1</accession>
<evidence type="ECO:0000259" key="1">
    <source>
        <dbReference type="Pfam" id="PF06985"/>
    </source>
</evidence>
<gene>
    <name evidence="2" type="ORF">BP6252_10912</name>
</gene>
<organism evidence="2 3">
    <name type="scientific">Coleophoma cylindrospora</name>
    <dbReference type="NCBI Taxonomy" id="1849047"/>
    <lineage>
        <taxon>Eukaryota</taxon>
        <taxon>Fungi</taxon>
        <taxon>Dikarya</taxon>
        <taxon>Ascomycota</taxon>
        <taxon>Pezizomycotina</taxon>
        <taxon>Leotiomycetes</taxon>
        <taxon>Helotiales</taxon>
        <taxon>Dermateaceae</taxon>
        <taxon>Coleophoma</taxon>
    </lineage>
</organism>
<feature type="domain" description="Heterokaryon incompatibility" evidence="1">
    <location>
        <begin position="289"/>
        <end position="431"/>
    </location>
</feature>
<dbReference type="InterPro" id="IPR010730">
    <property type="entry name" value="HET"/>
</dbReference>
<dbReference type="EMBL" id="PDLM01000013">
    <property type="protein sequence ID" value="RDW63367.1"/>
    <property type="molecule type" value="Genomic_DNA"/>
</dbReference>
<protein>
    <recommendedName>
        <fullName evidence="1">Heterokaryon incompatibility domain-containing protein</fullName>
    </recommendedName>
</protein>
<dbReference type="STRING" id="1849047.A0A3D8QNK1"/>
<dbReference type="Proteomes" id="UP000256645">
    <property type="component" value="Unassembled WGS sequence"/>
</dbReference>
<proteinExistence type="predicted"/>
<keyword evidence="3" id="KW-1185">Reference proteome</keyword>
<evidence type="ECO:0000313" key="2">
    <source>
        <dbReference type="EMBL" id="RDW63367.1"/>
    </source>
</evidence>
<dbReference type="OrthoDB" id="5428863at2759"/>
<dbReference type="PANTHER" id="PTHR33112">
    <property type="entry name" value="DOMAIN PROTEIN, PUTATIVE-RELATED"/>
    <property type="match status" value="1"/>
</dbReference>
<sequence length="763" mass="85939">MEIPFPNHLLPVVSLTRNLVQDDSDADDALPTSLAVAQNSWTAVSDLLSPSVSPNPTSSTYTLARKRKLDQTEHGSEDDLRSRGASQSNICNKCRQIDLNKVIGLGPKNQGIMGIDIQKVGRRFRQRIPTDCPLCQILFDSYFFGSADTKGRREDGDDVLIALNFLGAINVIEPNAPRFKNYQEANPLQCLVVVPSGLEYNLQYWGDLRSHLQEHGCSVFYHEHDPMPEVFAVQNVPSRFDSSVVVSWLQYCRRNHKKLCSKSRTFVDGLKLIDCESLAIKSANPKDVYVALSYVWGPSDRNNAPGGAGDAIENGRLPQVLPAVLSDAIKVTKLLGFRYLWIDKFCIDQADQTQKHDQIKQMGFVYENAELAIIAAAGLDENYGLPGVGATPRKAQNAAEIGNIRALSSMRHPHSFIRSSKWSTRGWTFQEAMLSRRRLVFTDEQVYFECNAMNCYESVTIPLNELHIKSKSKQRSWFRAGVFGRNGKETFGGVDLNTQTLYRVFVRYLAAIDEYSGRELRYDLDSLDALIGVTRKFEEVRHPYLHIWGIPYPSSLGFREVCNYLVDGLSWVHTRDCWDSTAAPRRRAGFPSWSWAGWAGKVSFPLHTGSGDDKLWFDSAIQAVTFEDESGRILGFAQIAGRISVETSQSSPQVLILKAPILPSSAFSYDPETNQWTIFNEPAQLNLSQGPTSPSDFYRELQQGGRWQCILTGTWLRSTFIMVLQSRGSIMSRAGIFQITTPTWDLRKVWDYDTVKKTTFRID</sequence>
<dbReference type="Pfam" id="PF06985">
    <property type="entry name" value="HET"/>
    <property type="match status" value="1"/>
</dbReference>
<comment type="caution">
    <text evidence="2">The sequence shown here is derived from an EMBL/GenBank/DDBJ whole genome shotgun (WGS) entry which is preliminary data.</text>
</comment>
<reference evidence="2" key="1">
    <citation type="journal article" date="2018" name="IMA Fungus">
        <title>IMA Genome-F 9: Draft genome sequence of Annulohypoxylon stygium, Aspergillus mulundensis, Berkeleyomyces basicola (syn. Thielaviopsis basicola), Ceratocystis smalleyi, two Cercospora beticola strains, Coleophoma cylindrospora, Fusarium fracticaudum, Phialophora cf. hyalina, and Morchella septimelata.</title>
        <authorList>
            <person name="Wingfield B.D."/>
            <person name="Bills G.F."/>
            <person name="Dong Y."/>
            <person name="Huang W."/>
            <person name="Nel W.J."/>
            <person name="Swalarsk-Parry B.S."/>
            <person name="Vaghefi N."/>
            <person name="Wilken P.M."/>
            <person name="An Z."/>
            <person name="de Beer Z.W."/>
            <person name="De Vos L."/>
            <person name="Chen L."/>
            <person name="Duong T.A."/>
            <person name="Gao Y."/>
            <person name="Hammerbacher A."/>
            <person name="Kikkert J.R."/>
            <person name="Li Y."/>
            <person name="Li H."/>
            <person name="Li K."/>
            <person name="Li Q."/>
            <person name="Liu X."/>
            <person name="Ma X."/>
            <person name="Naidoo K."/>
            <person name="Pethybridge S.J."/>
            <person name="Sun J."/>
            <person name="Steenkamp E.T."/>
            <person name="van der Nest M.A."/>
            <person name="van Wyk S."/>
            <person name="Wingfield M.J."/>
            <person name="Xiong C."/>
            <person name="Yue Q."/>
            <person name="Zhang X."/>
        </authorList>
    </citation>
    <scope>NUCLEOTIDE SEQUENCE [LARGE SCALE GENOMIC DNA]</scope>
    <source>
        <strain evidence="2">BP6252</strain>
    </source>
</reference>
<evidence type="ECO:0000313" key="3">
    <source>
        <dbReference type="Proteomes" id="UP000256645"/>
    </source>
</evidence>
<dbReference type="PANTHER" id="PTHR33112:SF1">
    <property type="entry name" value="HETEROKARYON INCOMPATIBILITY DOMAIN-CONTAINING PROTEIN"/>
    <property type="match status" value="1"/>
</dbReference>